<sequence>MHRLQIPLIAAAMIAAVSCSRTDSGTVEIIPYPNHVAVHSGSFTVAGAEFRCSPEIGTKERKVISEFAERLSAVSGITSEVTEGDKGDGLV</sequence>
<evidence type="ECO:0000313" key="2">
    <source>
        <dbReference type="Proteomes" id="UP000823750"/>
    </source>
</evidence>
<reference evidence="1" key="1">
    <citation type="submission" date="2020-10" db="EMBL/GenBank/DDBJ databases">
        <authorList>
            <person name="Gilroy R."/>
        </authorList>
    </citation>
    <scope>NUCLEOTIDE SEQUENCE</scope>
    <source>
        <strain evidence="1">B2-16538</strain>
    </source>
</reference>
<dbReference type="AlphaFoldDB" id="A0A9D9NS96"/>
<name>A0A9D9NS96_9BACT</name>
<gene>
    <name evidence="1" type="ORF">IAB78_06370</name>
</gene>
<feature type="non-terminal residue" evidence="1">
    <location>
        <position position="91"/>
    </location>
</feature>
<dbReference type="EMBL" id="JADILX010000092">
    <property type="protein sequence ID" value="MBO8486032.1"/>
    <property type="molecule type" value="Genomic_DNA"/>
</dbReference>
<reference evidence="1" key="2">
    <citation type="journal article" date="2021" name="PeerJ">
        <title>Extensive microbial diversity within the chicken gut microbiome revealed by metagenomics and culture.</title>
        <authorList>
            <person name="Gilroy R."/>
            <person name="Ravi A."/>
            <person name="Getino M."/>
            <person name="Pursley I."/>
            <person name="Horton D.L."/>
            <person name="Alikhan N.F."/>
            <person name="Baker D."/>
            <person name="Gharbi K."/>
            <person name="Hall N."/>
            <person name="Watson M."/>
            <person name="Adriaenssens E.M."/>
            <person name="Foster-Nyarko E."/>
            <person name="Jarju S."/>
            <person name="Secka A."/>
            <person name="Antonio M."/>
            <person name="Oren A."/>
            <person name="Chaudhuri R.R."/>
            <person name="La Ragione R."/>
            <person name="Hildebrand F."/>
            <person name="Pallen M.J."/>
        </authorList>
    </citation>
    <scope>NUCLEOTIDE SEQUENCE</scope>
    <source>
        <strain evidence="1">B2-16538</strain>
    </source>
</reference>
<comment type="caution">
    <text evidence="1">The sequence shown here is derived from an EMBL/GenBank/DDBJ whole genome shotgun (WGS) entry which is preliminary data.</text>
</comment>
<proteinExistence type="predicted"/>
<evidence type="ECO:0000313" key="1">
    <source>
        <dbReference type="EMBL" id="MBO8486032.1"/>
    </source>
</evidence>
<accession>A0A9D9NS96</accession>
<dbReference type="Proteomes" id="UP000823750">
    <property type="component" value="Unassembled WGS sequence"/>
</dbReference>
<protein>
    <submittedName>
        <fullName evidence="1">Uncharacterized protein</fullName>
    </submittedName>
</protein>
<dbReference type="PROSITE" id="PS51257">
    <property type="entry name" value="PROKAR_LIPOPROTEIN"/>
    <property type="match status" value="1"/>
</dbReference>
<organism evidence="1 2">
    <name type="scientific">Candidatus Cryptobacteroides excrementavium</name>
    <dbReference type="NCBI Taxonomy" id="2840759"/>
    <lineage>
        <taxon>Bacteria</taxon>
        <taxon>Pseudomonadati</taxon>
        <taxon>Bacteroidota</taxon>
        <taxon>Bacteroidia</taxon>
        <taxon>Bacteroidales</taxon>
        <taxon>Candidatus Cryptobacteroides</taxon>
    </lineage>
</organism>